<dbReference type="EMBL" id="JACEQY010000050">
    <property type="protein sequence ID" value="MBA4866015.1"/>
    <property type="molecule type" value="Genomic_DNA"/>
</dbReference>
<dbReference type="GO" id="GO:0005524">
    <property type="term" value="F:ATP binding"/>
    <property type="evidence" value="ECO:0007669"/>
    <property type="project" value="InterPro"/>
</dbReference>
<keyword evidence="3" id="KW-1185">Reference proteome</keyword>
<reference evidence="2 3" key="1">
    <citation type="submission" date="2020-07" db="EMBL/GenBank/DDBJ databases">
        <title>Streptomyces isolated from Indian soil.</title>
        <authorList>
            <person name="Mandal S."/>
            <person name="Maiti P.K."/>
        </authorList>
    </citation>
    <scope>NUCLEOTIDE SEQUENCE [LARGE SCALE GENOMIC DNA]</scope>
    <source>
        <strain evidence="2 3">PSKA54</strain>
    </source>
</reference>
<name>A0A7W2D757_9ACTN</name>
<evidence type="ECO:0000259" key="1">
    <source>
        <dbReference type="PROSITE" id="PS50011"/>
    </source>
</evidence>
<evidence type="ECO:0000313" key="2">
    <source>
        <dbReference type="EMBL" id="MBA4866015.1"/>
    </source>
</evidence>
<dbReference type="PROSITE" id="PS50011">
    <property type="entry name" value="PROTEIN_KINASE_DOM"/>
    <property type="match status" value="1"/>
</dbReference>
<dbReference type="GO" id="GO:0004672">
    <property type="term" value="F:protein kinase activity"/>
    <property type="evidence" value="ECO:0007669"/>
    <property type="project" value="InterPro"/>
</dbReference>
<gene>
    <name evidence="2" type="ORF">H1V43_32715</name>
</gene>
<dbReference type="SUPFAM" id="SSF56112">
    <property type="entry name" value="Protein kinase-like (PK-like)"/>
    <property type="match status" value="1"/>
</dbReference>
<dbReference type="InterPro" id="IPR011009">
    <property type="entry name" value="Kinase-like_dom_sf"/>
</dbReference>
<dbReference type="Proteomes" id="UP000586976">
    <property type="component" value="Unassembled WGS sequence"/>
</dbReference>
<accession>A0A7W2D757</accession>
<proteinExistence type="predicted"/>
<organism evidence="2 3">
    <name type="scientific">Streptomyces himalayensis subsp. aureolus</name>
    <dbReference type="NCBI Taxonomy" id="2758039"/>
    <lineage>
        <taxon>Bacteria</taxon>
        <taxon>Bacillati</taxon>
        <taxon>Actinomycetota</taxon>
        <taxon>Actinomycetes</taxon>
        <taxon>Kitasatosporales</taxon>
        <taxon>Streptomycetaceae</taxon>
        <taxon>Streptomyces</taxon>
        <taxon>Streptomyces himalayensis</taxon>
    </lineage>
</organism>
<protein>
    <recommendedName>
        <fullName evidence="1">Protein kinase domain-containing protein</fullName>
    </recommendedName>
</protein>
<dbReference type="AlphaFoldDB" id="A0A7W2D757"/>
<sequence length="152" mass="15752">MAPEQVRGQAGHPADVFAWALTVAYVTTGRPPFGTGPAEAVLHRVLHEEPDLDGVPAHLKELLTSALSRSPERRPTPGHLLSELPGAQDPGTTLDVDAVSTVLATAWQMPEAAASPASVLRQRTTRAAAVAAVVLLLTTAGSSGRCCPVTPP</sequence>
<dbReference type="Gene3D" id="1.10.510.10">
    <property type="entry name" value="Transferase(Phosphotransferase) domain 1"/>
    <property type="match status" value="1"/>
</dbReference>
<comment type="caution">
    <text evidence="2">The sequence shown here is derived from an EMBL/GenBank/DDBJ whole genome shotgun (WGS) entry which is preliminary data.</text>
</comment>
<evidence type="ECO:0000313" key="3">
    <source>
        <dbReference type="Proteomes" id="UP000586976"/>
    </source>
</evidence>
<feature type="domain" description="Protein kinase" evidence="1">
    <location>
        <begin position="1"/>
        <end position="87"/>
    </location>
</feature>
<dbReference type="InterPro" id="IPR000719">
    <property type="entry name" value="Prot_kinase_dom"/>
</dbReference>